<dbReference type="AlphaFoldDB" id="A0AAV2GEP3"/>
<evidence type="ECO:0000313" key="14">
    <source>
        <dbReference type="Proteomes" id="UP001497516"/>
    </source>
</evidence>
<dbReference type="InterPro" id="IPR002182">
    <property type="entry name" value="NB-ARC"/>
</dbReference>
<dbReference type="InterPro" id="IPR036388">
    <property type="entry name" value="WH-like_DNA-bd_sf"/>
</dbReference>
<dbReference type="PANTHER" id="PTHR36766">
    <property type="entry name" value="PLANT BROAD-SPECTRUM MILDEW RESISTANCE PROTEIN RPW8"/>
    <property type="match status" value="1"/>
</dbReference>
<evidence type="ECO:0000259" key="9">
    <source>
        <dbReference type="Pfam" id="PF00931"/>
    </source>
</evidence>
<evidence type="ECO:0000259" key="11">
    <source>
        <dbReference type="Pfam" id="PF23559"/>
    </source>
</evidence>
<keyword evidence="3" id="KW-0547">Nucleotide-binding</keyword>
<evidence type="ECO:0000256" key="8">
    <source>
        <dbReference type="SAM" id="SignalP"/>
    </source>
</evidence>
<evidence type="ECO:0000313" key="13">
    <source>
        <dbReference type="EMBL" id="CAL1409139.1"/>
    </source>
</evidence>
<evidence type="ECO:0000256" key="2">
    <source>
        <dbReference type="ARBA" id="ARBA00022737"/>
    </source>
</evidence>
<evidence type="ECO:0000256" key="4">
    <source>
        <dbReference type="ARBA" id="ARBA00022821"/>
    </source>
</evidence>
<evidence type="ECO:0000256" key="7">
    <source>
        <dbReference type="SAM" id="MobiDB-lite"/>
    </source>
</evidence>
<dbReference type="GO" id="GO:0006952">
    <property type="term" value="P:defense response"/>
    <property type="evidence" value="ECO:0007669"/>
    <property type="project" value="UniProtKB-KW"/>
</dbReference>
<feature type="coiled-coil region" evidence="6">
    <location>
        <begin position="123"/>
        <end position="150"/>
    </location>
</feature>
<evidence type="ECO:0000256" key="5">
    <source>
        <dbReference type="ARBA" id="ARBA00022840"/>
    </source>
</evidence>
<proteinExistence type="predicted"/>
<dbReference type="InterPro" id="IPR032675">
    <property type="entry name" value="LRR_dom_sf"/>
</dbReference>
<feature type="domain" description="Disease resistance protein winged helix" evidence="11">
    <location>
        <begin position="445"/>
        <end position="513"/>
    </location>
</feature>
<evidence type="ECO:0000259" key="12">
    <source>
        <dbReference type="Pfam" id="PF25019"/>
    </source>
</evidence>
<dbReference type="Pfam" id="PF00931">
    <property type="entry name" value="NB-ARC"/>
    <property type="match status" value="1"/>
</dbReference>
<dbReference type="InterPro" id="IPR042197">
    <property type="entry name" value="Apaf_helical"/>
</dbReference>
<feature type="region of interest" description="Disordered" evidence="7">
    <location>
        <begin position="1132"/>
        <end position="1156"/>
    </location>
</feature>
<organism evidence="13 14">
    <name type="scientific">Linum trigynum</name>
    <dbReference type="NCBI Taxonomy" id="586398"/>
    <lineage>
        <taxon>Eukaryota</taxon>
        <taxon>Viridiplantae</taxon>
        <taxon>Streptophyta</taxon>
        <taxon>Embryophyta</taxon>
        <taxon>Tracheophyta</taxon>
        <taxon>Spermatophyta</taxon>
        <taxon>Magnoliopsida</taxon>
        <taxon>eudicotyledons</taxon>
        <taxon>Gunneridae</taxon>
        <taxon>Pentapetalae</taxon>
        <taxon>rosids</taxon>
        <taxon>fabids</taxon>
        <taxon>Malpighiales</taxon>
        <taxon>Linaceae</taxon>
        <taxon>Linum</taxon>
    </lineage>
</organism>
<dbReference type="InterPro" id="IPR058922">
    <property type="entry name" value="WHD_DRP"/>
</dbReference>
<dbReference type="Pfam" id="PF25019">
    <property type="entry name" value="LRR_R13L1-DRL21"/>
    <property type="match status" value="2"/>
</dbReference>
<protein>
    <submittedName>
        <fullName evidence="13">Uncharacterized protein</fullName>
    </submittedName>
</protein>
<feature type="signal peptide" evidence="8">
    <location>
        <begin position="1"/>
        <end position="20"/>
    </location>
</feature>
<dbReference type="SUPFAM" id="SSF52540">
    <property type="entry name" value="P-loop containing nucleoside triphosphate hydrolases"/>
    <property type="match status" value="1"/>
</dbReference>
<reference evidence="13 14" key="1">
    <citation type="submission" date="2024-04" db="EMBL/GenBank/DDBJ databases">
        <authorList>
            <person name="Fracassetti M."/>
        </authorList>
    </citation>
    <scope>NUCLEOTIDE SEQUENCE [LARGE SCALE GENOMIC DNA]</scope>
</reference>
<keyword evidence="6" id="KW-0175">Coiled coil</keyword>
<dbReference type="PRINTS" id="PR00364">
    <property type="entry name" value="DISEASERSIST"/>
</dbReference>
<keyword evidence="4" id="KW-0611">Plant defense</keyword>
<dbReference type="InterPro" id="IPR041118">
    <property type="entry name" value="Rx_N"/>
</dbReference>
<dbReference type="Gene3D" id="1.10.10.10">
    <property type="entry name" value="Winged helix-like DNA-binding domain superfamily/Winged helix DNA-binding domain"/>
    <property type="match status" value="1"/>
</dbReference>
<accession>A0AAV2GEP3</accession>
<evidence type="ECO:0000259" key="10">
    <source>
        <dbReference type="Pfam" id="PF18052"/>
    </source>
</evidence>
<dbReference type="Gene3D" id="1.10.8.430">
    <property type="entry name" value="Helical domain of apoptotic protease-activating factors"/>
    <property type="match status" value="1"/>
</dbReference>
<feature type="chain" id="PRO_5043516935" evidence="8">
    <location>
        <begin position="21"/>
        <end position="1258"/>
    </location>
</feature>
<keyword evidence="2" id="KW-0677">Repeat</keyword>
<gene>
    <name evidence="13" type="ORF">LTRI10_LOCUS48663</name>
</gene>
<feature type="domain" description="R13L1/DRL21-like LRR repeat region" evidence="12">
    <location>
        <begin position="984"/>
        <end position="1040"/>
    </location>
</feature>
<dbReference type="Pfam" id="PF18052">
    <property type="entry name" value="Rx_N"/>
    <property type="match status" value="1"/>
</dbReference>
<dbReference type="Proteomes" id="UP001497516">
    <property type="component" value="Chromosome 8"/>
</dbReference>
<dbReference type="GO" id="GO:0005524">
    <property type="term" value="F:ATP binding"/>
    <property type="evidence" value="ECO:0007669"/>
    <property type="project" value="UniProtKB-KW"/>
</dbReference>
<evidence type="ECO:0000256" key="1">
    <source>
        <dbReference type="ARBA" id="ARBA00022614"/>
    </source>
</evidence>
<dbReference type="Gene3D" id="3.40.50.300">
    <property type="entry name" value="P-loop containing nucleotide triphosphate hydrolases"/>
    <property type="match status" value="1"/>
</dbReference>
<dbReference type="InterPro" id="IPR038005">
    <property type="entry name" value="RX-like_CC"/>
</dbReference>
<feature type="compositionally biased region" description="Low complexity" evidence="7">
    <location>
        <begin position="1139"/>
        <end position="1152"/>
    </location>
</feature>
<dbReference type="EMBL" id="OZ034821">
    <property type="protein sequence ID" value="CAL1409139.1"/>
    <property type="molecule type" value="Genomic_DNA"/>
</dbReference>
<dbReference type="GO" id="GO:0051707">
    <property type="term" value="P:response to other organism"/>
    <property type="evidence" value="ECO:0007669"/>
    <property type="project" value="UniProtKB-ARBA"/>
</dbReference>
<dbReference type="InterPro" id="IPR027417">
    <property type="entry name" value="P-loop_NTPase"/>
</dbReference>
<keyword evidence="5" id="KW-0067">ATP-binding</keyword>
<dbReference type="SUPFAM" id="SSF52058">
    <property type="entry name" value="L domain-like"/>
    <property type="match status" value="2"/>
</dbReference>
<name>A0AAV2GEP3_9ROSI</name>
<dbReference type="Gene3D" id="1.20.5.4130">
    <property type="match status" value="1"/>
</dbReference>
<feature type="domain" description="Disease resistance N-terminal" evidence="10">
    <location>
        <begin position="10"/>
        <end position="96"/>
    </location>
</feature>
<dbReference type="Pfam" id="PF23559">
    <property type="entry name" value="WHD_DRP"/>
    <property type="match status" value="1"/>
</dbReference>
<dbReference type="GO" id="GO:0043531">
    <property type="term" value="F:ADP binding"/>
    <property type="evidence" value="ECO:0007669"/>
    <property type="project" value="InterPro"/>
</dbReference>
<keyword evidence="14" id="KW-1185">Reference proteome</keyword>
<dbReference type="FunFam" id="3.40.50.300:FF:001091">
    <property type="entry name" value="Probable disease resistance protein At1g61300"/>
    <property type="match status" value="1"/>
</dbReference>
<feature type="domain" description="R13L1/DRL21-like LRR repeat region" evidence="12">
    <location>
        <begin position="720"/>
        <end position="851"/>
    </location>
</feature>
<dbReference type="PANTHER" id="PTHR36766:SF52">
    <property type="entry name" value="LATE BLIGHT RESISTANCE PROTEIN HOMOLOG R1B-8"/>
    <property type="match status" value="1"/>
</dbReference>
<keyword evidence="1" id="KW-0433">Leucine-rich repeat</keyword>
<evidence type="ECO:0000256" key="3">
    <source>
        <dbReference type="ARBA" id="ARBA00022741"/>
    </source>
</evidence>
<dbReference type="InterPro" id="IPR056789">
    <property type="entry name" value="LRR_R13L1-DRL21"/>
</dbReference>
<sequence length="1258" mass="142411">MVEIILGPLVELILVKLVTLVSDQVRLLRNLKPEILNLKVTVTITQGVLLDAEKKQSHDNQVKLWLEKISDVMYDAEDLLDDLSTEVALRKLAKTHRRPGMAATFRRRIWSPVSSRSKQLMYNRKMARDIKALREKLDVISREKEAFKFEVGTELRALPSFRETDACPPSIMIGRDEDKKNIIELLLNYNPEANISVVSIVGMGGLGKSTLAKSVFDDKEVQDHFGIKAWVYVSQSFDFKMIIRRMLESITREKVEDLTLDALQARLRGEIEGKKFLFVLDDAWEEKRQSWEKLENYLAVGALGSKVLLTTRSTRVADFAGGALKSRTITSIVEPYKLEGLSEEESWNLLVEKAFPRKLPQEPQLQEIGKEILRKCGGVPLAVSTIAGVLVDSNDPKTEWPSFKEKSVSSITKEGEKEDPTMSALKLSFNHLPSHMKHCFSYCKLFGKGERLRIKLLVQLWVAQGYIDSEDKGFDCFKTLWWRSFFQEVEMDGQEWLDNMSTCTMHDLMHDLAGSIAGEKIIVTPSLTILKNIPSKTRHLCIRGDRDQREEDHGGDGLGNASQVRTLMCRKTLTREEVQQVIKNFIRLRVLIFVCKDPDSDDEDRSILDAFTSINFDKLKHLRFLAFNCEGRKGLPNSISNLVNLQVLELSASKSLEELPKDIEKLVNLKHLELKAEFAGQLTHMPKGIGKLKFLARLPMFVVRERSSSIGNDETVGAELDELKGLNALCGELIIRGLGHPESPRTGVYVLNEKQHLQSLVIDWGRYYHFGADYITSVSIHHEGILEILKPHFNLKKLAIHAGYEGVKIPNWLSGLTNLVEFSLEDCRQCEYLPPQIHKMQSLKKLTIDNCPLLKGIDDDGHHRDSSPIEEEDCEWPRFRCLANLRIEHCPRLTRLPTFPTVEGELELVAVSLAPLARTMKMKMRGEGGVGYRDYFDTNIHPLGTSSSSALVHSLSGLTKLTLKMIDDDFESLSYHDSSSCLVSLQELRIGECHRGVKLPSSLCSSASLTLIDLRGCEKVEYLPPLHGLPSLKELTIWDCPNLKGCWWKKRKGNNDNYGDGGDDDYYNFDPSMEEEREDEEWPRFPCLLALDIGGCPNLTRIPLFPTVEGLRLMRTSSEALVRTMKMQVAGAVHHDSQQHSTTTATTSPSSQRTALDRPLSNLKKLKLWLIEELEFLPEEGLCNLTSLRELDIYYCPRLANLLPAIQHFTSLHILKICGCPELIIRCEKGGGEDWPNISHIPNINLDGYILQASGWVP</sequence>
<dbReference type="Gene3D" id="3.80.10.10">
    <property type="entry name" value="Ribonuclease Inhibitor"/>
    <property type="match status" value="3"/>
</dbReference>
<dbReference type="CDD" id="cd14798">
    <property type="entry name" value="RX-CC_like"/>
    <property type="match status" value="1"/>
</dbReference>
<keyword evidence="8" id="KW-0732">Signal</keyword>
<feature type="domain" description="NB-ARC" evidence="9">
    <location>
        <begin position="177"/>
        <end position="358"/>
    </location>
</feature>
<evidence type="ECO:0000256" key="6">
    <source>
        <dbReference type="SAM" id="Coils"/>
    </source>
</evidence>